<feature type="compositionally biased region" description="Low complexity" evidence="1">
    <location>
        <begin position="350"/>
        <end position="360"/>
    </location>
</feature>
<feature type="compositionally biased region" description="Low complexity" evidence="1">
    <location>
        <begin position="239"/>
        <end position="254"/>
    </location>
</feature>
<name>A0ABR1RBD2_9PEZI</name>
<comment type="caution">
    <text evidence="2">The sequence shown here is derived from an EMBL/GenBank/DDBJ whole genome shotgun (WGS) entry which is preliminary data.</text>
</comment>
<proteinExistence type="predicted"/>
<feature type="region of interest" description="Disordered" evidence="1">
    <location>
        <begin position="39"/>
        <end position="88"/>
    </location>
</feature>
<dbReference type="Proteomes" id="UP001396898">
    <property type="component" value="Unassembled WGS sequence"/>
</dbReference>
<evidence type="ECO:0000313" key="2">
    <source>
        <dbReference type="EMBL" id="KAK8006661.1"/>
    </source>
</evidence>
<evidence type="ECO:0000313" key="3">
    <source>
        <dbReference type="Proteomes" id="UP001396898"/>
    </source>
</evidence>
<protein>
    <recommendedName>
        <fullName evidence="4">Only prolin and serin are matching in the corresponding protein</fullName>
    </recommendedName>
</protein>
<reference evidence="2 3" key="1">
    <citation type="submission" date="2023-01" db="EMBL/GenBank/DDBJ databases">
        <title>Analysis of 21 Apiospora genomes using comparative genomics revels a genus with tremendous synthesis potential of carbohydrate active enzymes and secondary metabolites.</title>
        <authorList>
            <person name="Sorensen T."/>
        </authorList>
    </citation>
    <scope>NUCLEOTIDE SEQUENCE [LARGE SCALE GENOMIC DNA]</scope>
    <source>
        <strain evidence="2 3">CBS 20057</strain>
    </source>
</reference>
<keyword evidence="3" id="KW-1185">Reference proteome</keyword>
<feature type="region of interest" description="Disordered" evidence="1">
    <location>
        <begin position="180"/>
        <end position="214"/>
    </location>
</feature>
<dbReference type="EMBL" id="JAQQWI010000017">
    <property type="protein sequence ID" value="KAK8006661.1"/>
    <property type="molecule type" value="Genomic_DNA"/>
</dbReference>
<feature type="compositionally biased region" description="Polar residues" evidence="1">
    <location>
        <begin position="61"/>
        <end position="86"/>
    </location>
</feature>
<evidence type="ECO:0000256" key="1">
    <source>
        <dbReference type="SAM" id="MobiDB-lite"/>
    </source>
</evidence>
<sequence>MASKLRPLQLPLMVEREKLEDAQLFDLEGDYVYATSVVDTSSPEGSAPVTPPFSRGHVRCSSDNSSIDLSTPATSEGPSSPTQFSQKAGAGNWVLPDVQEEPLEPQFSDTDSFYNYNSDDCDDCASDHFDLYNCLCDEPCIHQDADMVQSATDIYAPSGNFEYDIGFLSDSDFNSTLRVSKKRQSGTESPFSGLGQRIGSRFPPLTRWKSKRKASGSIAQSPVSDFGFDLRPAFSRAVSRAASSTSRSSSLSTTGRIKRTSQCTSHPSQDLALPPTPALSFFESSESVTLPASIDIEKANSAGPDIERQRTLATSPLLPPFMNDASTTSSTATPSPLESPTIVSSPLMEPQSPISLSPPLSTKASYSSFHRVAISAELPNIPAPDAWSDRLGHANFTIEPQPYKPDALTLESLHQLKGDWDTARVNYTKHLARTGEHYGTTSKTYAMTEEKWAEIDAAWRSELDELADAVLSTGAASALSNYDRAVLTTLPRMDAEGKFPDRGDEDIVGPMVRDEVMMPSADFADRRAQSFWRNLAGRVLRK</sequence>
<feature type="region of interest" description="Disordered" evidence="1">
    <location>
        <begin position="315"/>
        <end position="360"/>
    </location>
</feature>
<feature type="compositionally biased region" description="Low complexity" evidence="1">
    <location>
        <begin position="326"/>
        <end position="341"/>
    </location>
</feature>
<gene>
    <name evidence="2" type="ORF">PG991_012958</name>
</gene>
<accession>A0ABR1RBD2</accession>
<organism evidence="2 3">
    <name type="scientific">Apiospora marii</name>
    <dbReference type="NCBI Taxonomy" id="335849"/>
    <lineage>
        <taxon>Eukaryota</taxon>
        <taxon>Fungi</taxon>
        <taxon>Dikarya</taxon>
        <taxon>Ascomycota</taxon>
        <taxon>Pezizomycotina</taxon>
        <taxon>Sordariomycetes</taxon>
        <taxon>Xylariomycetidae</taxon>
        <taxon>Amphisphaeriales</taxon>
        <taxon>Apiosporaceae</taxon>
        <taxon>Apiospora</taxon>
    </lineage>
</organism>
<evidence type="ECO:0008006" key="4">
    <source>
        <dbReference type="Google" id="ProtNLM"/>
    </source>
</evidence>
<feature type="region of interest" description="Disordered" evidence="1">
    <location>
        <begin position="239"/>
        <end position="277"/>
    </location>
</feature>